<dbReference type="KEGG" id="cip:FZC35_02555"/>
<dbReference type="PANTHER" id="PTHR11758">
    <property type="entry name" value="40S RIBOSOMAL PROTEIN S15A"/>
    <property type="match status" value="1"/>
</dbReference>
<dbReference type="Pfam" id="PF00410">
    <property type="entry name" value="Ribosomal_S8"/>
    <property type="match status" value="1"/>
</dbReference>
<dbReference type="AlphaFoldDB" id="A0A5C0UF17"/>
<comment type="similarity">
    <text evidence="1">Belongs to the universal ribosomal protein uS8 family.</text>
</comment>
<comment type="subunit">
    <text evidence="6">Part of the 30S ribosomal subunit. Contacts proteins S5 and S12.</text>
</comment>
<gene>
    <name evidence="7" type="primary">rpsH</name>
    <name evidence="7" type="ORF">FZC35_02555</name>
</gene>
<evidence type="ECO:0000256" key="3">
    <source>
        <dbReference type="ARBA" id="ARBA00023274"/>
    </source>
</evidence>
<dbReference type="Gene3D" id="3.30.1370.30">
    <property type="match status" value="1"/>
</dbReference>
<dbReference type="GO" id="GO:1990904">
    <property type="term" value="C:ribonucleoprotein complex"/>
    <property type="evidence" value="ECO:0007669"/>
    <property type="project" value="UniProtKB-KW"/>
</dbReference>
<dbReference type="GO" id="GO:0003735">
    <property type="term" value="F:structural constituent of ribosome"/>
    <property type="evidence" value="ECO:0007669"/>
    <property type="project" value="InterPro"/>
</dbReference>
<protein>
    <recommendedName>
        <fullName evidence="4">Small ribosomal subunit protein uS8</fullName>
    </recommendedName>
    <alternativeName>
        <fullName evidence="5">30S ribosomal protein S8</fullName>
    </alternativeName>
</protein>
<dbReference type="GO" id="GO:0006412">
    <property type="term" value="P:translation"/>
    <property type="evidence" value="ECO:0007669"/>
    <property type="project" value="InterPro"/>
</dbReference>
<evidence type="ECO:0000313" key="8">
    <source>
        <dbReference type="Proteomes" id="UP000325155"/>
    </source>
</evidence>
<sequence length="125" mass="14132">MNDKISDTLTRIRNAYLVGKDSTNVQKSNFVRNVLNVMKEEGFIEKLDESEREIIITLKYDRGYPVISSLRRISKSSRRVHVDLAQIKKLRQISKMLILSTSKGVISDVSAIAHGIGGEIVCEVR</sequence>
<reference evidence="7 8" key="1">
    <citation type="submission" date="2019-08" db="EMBL/GenBank/DDBJ databases">
        <title>Highly reduced genomes of protist endosymbionts show evolutionary convergence.</title>
        <authorList>
            <person name="George E."/>
            <person name="Husnik F."/>
            <person name="Tashyreva D."/>
            <person name="Prokopchuk G."/>
            <person name="Horak A."/>
            <person name="Kwong W.K."/>
            <person name="Lukes J."/>
            <person name="Keeling P.J."/>
        </authorList>
    </citation>
    <scope>NUCLEOTIDE SEQUENCE [LARGE SCALE GENOMIC DNA]</scope>
    <source>
        <strain evidence="7">1605</strain>
    </source>
</reference>
<keyword evidence="2 7" id="KW-0689">Ribosomal protein</keyword>
<dbReference type="Proteomes" id="UP000325155">
    <property type="component" value="Chromosome"/>
</dbReference>
<organism evidence="7 8">
    <name type="scientific">Candidatus Cytomitobacter indipagum</name>
    <dbReference type="NCBI Taxonomy" id="2601575"/>
    <lineage>
        <taxon>Bacteria</taxon>
        <taxon>Pseudomonadati</taxon>
        <taxon>Pseudomonadota</taxon>
        <taxon>Alphaproteobacteria</taxon>
        <taxon>Holosporales</taxon>
        <taxon>Holosporaceae</taxon>
        <taxon>Candidatus Cytomitobacter</taxon>
    </lineage>
</organism>
<name>A0A5C0UF17_9PROT</name>
<dbReference type="Gene3D" id="3.30.1490.10">
    <property type="match status" value="1"/>
</dbReference>
<dbReference type="InterPro" id="IPR000630">
    <property type="entry name" value="Ribosomal_uS8"/>
</dbReference>
<dbReference type="EMBL" id="CP043315">
    <property type="protein sequence ID" value="QEK38233.1"/>
    <property type="molecule type" value="Genomic_DNA"/>
</dbReference>
<evidence type="ECO:0000256" key="5">
    <source>
        <dbReference type="ARBA" id="ARBA00035525"/>
    </source>
</evidence>
<dbReference type="RefSeq" id="WP_148981080.1">
    <property type="nucleotide sequence ID" value="NZ_CP043315.1"/>
</dbReference>
<keyword evidence="8" id="KW-1185">Reference proteome</keyword>
<dbReference type="NCBIfam" id="NF001109">
    <property type="entry name" value="PRK00136.1"/>
    <property type="match status" value="1"/>
</dbReference>
<keyword evidence="3" id="KW-0687">Ribonucleoprotein</keyword>
<dbReference type="OrthoDB" id="9802617at2"/>
<evidence type="ECO:0000256" key="4">
    <source>
        <dbReference type="ARBA" id="ARBA00035258"/>
    </source>
</evidence>
<evidence type="ECO:0000256" key="1">
    <source>
        <dbReference type="ARBA" id="ARBA00006471"/>
    </source>
</evidence>
<accession>A0A5C0UF17</accession>
<dbReference type="SUPFAM" id="SSF56047">
    <property type="entry name" value="Ribosomal protein S8"/>
    <property type="match status" value="1"/>
</dbReference>
<dbReference type="InterPro" id="IPR035987">
    <property type="entry name" value="Ribosomal_uS8_sf"/>
</dbReference>
<proteinExistence type="inferred from homology"/>
<evidence type="ECO:0000256" key="2">
    <source>
        <dbReference type="ARBA" id="ARBA00022980"/>
    </source>
</evidence>
<dbReference type="GO" id="GO:0005840">
    <property type="term" value="C:ribosome"/>
    <property type="evidence" value="ECO:0007669"/>
    <property type="project" value="UniProtKB-KW"/>
</dbReference>
<evidence type="ECO:0000313" key="7">
    <source>
        <dbReference type="EMBL" id="QEK38233.1"/>
    </source>
</evidence>
<evidence type="ECO:0000256" key="6">
    <source>
        <dbReference type="ARBA" id="ARBA00046740"/>
    </source>
</evidence>